<dbReference type="SUPFAM" id="SSF53383">
    <property type="entry name" value="PLP-dependent transferases"/>
    <property type="match status" value="1"/>
</dbReference>
<dbReference type="Gene3D" id="3.90.1150.10">
    <property type="entry name" value="Aspartate Aminotransferase, domain 1"/>
    <property type="match status" value="1"/>
</dbReference>
<evidence type="ECO:0000313" key="7">
    <source>
        <dbReference type="Proteomes" id="UP001501508"/>
    </source>
</evidence>
<comment type="caution">
    <text evidence="6">The sequence shown here is derived from an EMBL/GenBank/DDBJ whole genome shotgun (WGS) entry which is preliminary data.</text>
</comment>
<dbReference type="InterPro" id="IPR015421">
    <property type="entry name" value="PyrdxlP-dep_Trfase_major"/>
</dbReference>
<evidence type="ECO:0000313" key="6">
    <source>
        <dbReference type="EMBL" id="GAA4436501.1"/>
    </source>
</evidence>
<comment type="similarity">
    <text evidence="2 4">Belongs to the trans-sulfuration enzymes family.</text>
</comment>
<dbReference type="InterPro" id="IPR015424">
    <property type="entry name" value="PyrdxlP-dep_Trfase"/>
</dbReference>
<evidence type="ECO:0000256" key="5">
    <source>
        <dbReference type="SAM" id="MobiDB-lite"/>
    </source>
</evidence>
<dbReference type="CDD" id="cd00614">
    <property type="entry name" value="CGS_like"/>
    <property type="match status" value="1"/>
</dbReference>
<comment type="cofactor">
    <cofactor evidence="1 4">
        <name>pyridoxal 5'-phosphate</name>
        <dbReference type="ChEBI" id="CHEBI:597326"/>
    </cofactor>
</comment>
<evidence type="ECO:0000256" key="3">
    <source>
        <dbReference type="ARBA" id="ARBA00022898"/>
    </source>
</evidence>
<organism evidence="6 7">
    <name type="scientific">Ravibacter arvi</name>
    <dbReference type="NCBI Taxonomy" id="2051041"/>
    <lineage>
        <taxon>Bacteria</taxon>
        <taxon>Pseudomonadati</taxon>
        <taxon>Bacteroidota</taxon>
        <taxon>Cytophagia</taxon>
        <taxon>Cytophagales</taxon>
        <taxon>Spirosomataceae</taxon>
        <taxon>Ravibacter</taxon>
    </lineage>
</organism>
<sequence>MKKFATRAIHAGSEPDPTTGAVMPPIYQTSTYAQKSPGNHKGYEYSRMRNPTRHALQTALADLENGKWAYCYASGMAAIDAVLKLLRPGDEVLASLDLYGGTFRMMKLIFEPYGIIFKFIDLKTPGLFEKSITPATRMVWMESPSNPLLRITDIAAVTQIAGKKGIISVVDSTFASPYLCNPLDLGADIVMHSVTKYLGGHSDVIMGALIGKDENLGRQLEFQQKATGAVPGPQDCFLVLRGLKTLHLRMRRHCENAMAVAEWLSGHKKVGTVYYPGLPTHPEHELAGKQMRGFGGMVSFDVRKEAGADAIGTMEKLQLITVGESLGGVESLCAYPPKMSHATFSPEERENMGIRNTLIRLSIGVEDVDDIITDLDQALGG</sequence>
<dbReference type="Proteomes" id="UP001501508">
    <property type="component" value="Unassembled WGS sequence"/>
</dbReference>
<evidence type="ECO:0000256" key="1">
    <source>
        <dbReference type="ARBA" id="ARBA00001933"/>
    </source>
</evidence>
<evidence type="ECO:0000256" key="4">
    <source>
        <dbReference type="RuleBase" id="RU362118"/>
    </source>
</evidence>
<keyword evidence="7" id="KW-1185">Reference proteome</keyword>
<dbReference type="Gene3D" id="3.40.640.10">
    <property type="entry name" value="Type I PLP-dependent aspartate aminotransferase-like (Major domain)"/>
    <property type="match status" value="1"/>
</dbReference>
<dbReference type="EMBL" id="BAABEY010000016">
    <property type="protein sequence ID" value="GAA4436501.1"/>
    <property type="molecule type" value="Genomic_DNA"/>
</dbReference>
<name>A0ABP8LWI5_9BACT</name>
<evidence type="ECO:0000256" key="2">
    <source>
        <dbReference type="ARBA" id="ARBA00009077"/>
    </source>
</evidence>
<dbReference type="InterPro" id="IPR000277">
    <property type="entry name" value="Cys/Met-Metab_PyrdxlP-dep_enz"/>
</dbReference>
<dbReference type="PANTHER" id="PTHR11808">
    <property type="entry name" value="TRANS-SULFURATION ENZYME FAMILY MEMBER"/>
    <property type="match status" value="1"/>
</dbReference>
<gene>
    <name evidence="6" type="ORF">GCM10023091_14420</name>
</gene>
<accession>A0ABP8LWI5</accession>
<dbReference type="Pfam" id="PF01053">
    <property type="entry name" value="Cys_Met_Meta_PP"/>
    <property type="match status" value="1"/>
</dbReference>
<protein>
    <submittedName>
        <fullName evidence="6">Cystathionine gamma-synthase</fullName>
    </submittedName>
</protein>
<dbReference type="PANTHER" id="PTHR11808:SF15">
    <property type="entry name" value="CYSTATHIONINE GAMMA-LYASE"/>
    <property type="match status" value="1"/>
</dbReference>
<feature type="region of interest" description="Disordered" evidence="5">
    <location>
        <begin position="1"/>
        <end position="22"/>
    </location>
</feature>
<keyword evidence="3 4" id="KW-0663">Pyridoxal phosphate</keyword>
<reference evidence="7" key="1">
    <citation type="journal article" date="2019" name="Int. J. Syst. Evol. Microbiol.">
        <title>The Global Catalogue of Microorganisms (GCM) 10K type strain sequencing project: providing services to taxonomists for standard genome sequencing and annotation.</title>
        <authorList>
            <consortium name="The Broad Institute Genomics Platform"/>
            <consortium name="The Broad Institute Genome Sequencing Center for Infectious Disease"/>
            <person name="Wu L."/>
            <person name="Ma J."/>
        </authorList>
    </citation>
    <scope>NUCLEOTIDE SEQUENCE [LARGE SCALE GENOMIC DNA]</scope>
    <source>
        <strain evidence="7">JCM 31920</strain>
    </source>
</reference>
<dbReference type="InterPro" id="IPR015422">
    <property type="entry name" value="PyrdxlP-dep_Trfase_small"/>
</dbReference>
<dbReference type="PIRSF" id="PIRSF001434">
    <property type="entry name" value="CGS"/>
    <property type="match status" value="1"/>
</dbReference>
<proteinExistence type="inferred from homology"/>
<dbReference type="RefSeq" id="WP_345027634.1">
    <property type="nucleotide sequence ID" value="NZ_BAABEY010000016.1"/>
</dbReference>